<dbReference type="InterPro" id="IPR035914">
    <property type="entry name" value="Sperma_CUB_dom_sf"/>
</dbReference>
<dbReference type="Pfam" id="PF26080">
    <property type="entry name" value="CUB_animal"/>
    <property type="match status" value="1"/>
</dbReference>
<dbReference type="GeneID" id="119636386"/>
<organism evidence="3 4">
    <name type="scientific">Glossina fuscipes</name>
    <dbReference type="NCBI Taxonomy" id="7396"/>
    <lineage>
        <taxon>Eukaryota</taxon>
        <taxon>Metazoa</taxon>
        <taxon>Ecdysozoa</taxon>
        <taxon>Arthropoda</taxon>
        <taxon>Hexapoda</taxon>
        <taxon>Insecta</taxon>
        <taxon>Pterygota</taxon>
        <taxon>Neoptera</taxon>
        <taxon>Endopterygota</taxon>
        <taxon>Diptera</taxon>
        <taxon>Brachycera</taxon>
        <taxon>Muscomorpha</taxon>
        <taxon>Hippoboscoidea</taxon>
        <taxon>Glossinidae</taxon>
        <taxon>Glossina</taxon>
    </lineage>
</organism>
<evidence type="ECO:0000259" key="2">
    <source>
        <dbReference type="Pfam" id="PF26080"/>
    </source>
</evidence>
<dbReference type="PANTHER" id="PTHR33236:SF12">
    <property type="entry name" value="CUB DOMAIN-CONTAINING PROTEIN-RELATED"/>
    <property type="match status" value="1"/>
</dbReference>
<dbReference type="Gene3D" id="2.60.120.290">
    <property type="entry name" value="Spermadhesin, CUB domain"/>
    <property type="match status" value="1"/>
</dbReference>
<evidence type="ECO:0000313" key="4">
    <source>
        <dbReference type="RefSeq" id="XP_037887628.1"/>
    </source>
</evidence>
<gene>
    <name evidence="4" type="primary">LOC119636386</name>
</gene>
<proteinExistence type="predicted"/>
<feature type="domain" description="CUB" evidence="2">
    <location>
        <begin position="257"/>
        <end position="390"/>
    </location>
</feature>
<accession>A0A9C6DQT0</accession>
<dbReference type="RefSeq" id="XP_037887628.1">
    <property type="nucleotide sequence ID" value="XM_038031700.1"/>
</dbReference>
<dbReference type="AlphaFoldDB" id="A0A9C6DQT0"/>
<evidence type="ECO:0000313" key="3">
    <source>
        <dbReference type="Proteomes" id="UP000092443"/>
    </source>
</evidence>
<keyword evidence="3" id="KW-1185">Reference proteome</keyword>
<feature type="signal peptide" evidence="1">
    <location>
        <begin position="1"/>
        <end position="23"/>
    </location>
</feature>
<dbReference type="InterPro" id="IPR058698">
    <property type="entry name" value="CUB_metazoa"/>
</dbReference>
<dbReference type="KEGG" id="gfs:119636386"/>
<keyword evidence="1" id="KW-0732">Signal</keyword>
<name>A0A9C6DQT0_9MUSC</name>
<feature type="chain" id="PRO_5038518469" evidence="1">
    <location>
        <begin position="24"/>
        <end position="427"/>
    </location>
</feature>
<reference evidence="4" key="1">
    <citation type="submission" date="2025-08" db="UniProtKB">
        <authorList>
            <consortium name="RefSeq"/>
        </authorList>
    </citation>
    <scope>IDENTIFICATION</scope>
    <source>
        <tissue evidence="4">Whole body pupa</tissue>
    </source>
</reference>
<protein>
    <submittedName>
        <fullName evidence="4">Uncharacterized protein LOC119636386</fullName>
    </submittedName>
</protein>
<dbReference type="Proteomes" id="UP000092443">
    <property type="component" value="Unplaced"/>
</dbReference>
<dbReference type="PANTHER" id="PTHR33236">
    <property type="entry name" value="INTRAFLAGELLAR TRANSPORT PROTEIN 122 FAMILY PROTEIN-RELATED"/>
    <property type="match status" value="1"/>
</dbReference>
<sequence length="427" mass="47957">MFTLRNFRILILTIGILESSVTSETTTNDEMKLFEARSPRRGGLFHICGSNAYADEGSSSCMSRSKCVSQGGKVKGFCNIYEVCCETKVDCNSIIKEKRVVIKSAALEKIPSSCSYRIQRFSTQVCQVLIEFKTLELQPPILDATQSSLECEDHVVIGDFMLCGENSGQHLYVPYDGSKDDTELIIKFALPNKWSQSQWHLIVTQLQCPRTNENKKRSPSYMPFINSNNLENLRTMFTIPYNSNSKNTLDDIDLLAPLGCNQYFTQSEGQIKSFNYKSDGSGYYLSKMNYVICIKPVKAANMIQYQVEKFSLSKQNTEEPGFDNNCHSYNQVNGDDRREDYLMIPQSSLTANGTIIMATHYCGQSLVKGSSVIASPPYVLYFSSDGHSNEVESAITTITTANAATGNYNNNRKKSFKIMMLLTDQQL</sequence>
<evidence type="ECO:0000256" key="1">
    <source>
        <dbReference type="SAM" id="SignalP"/>
    </source>
</evidence>